<proteinExistence type="predicted"/>
<gene>
    <name evidence="1" type="ORF">P5G50_03975</name>
</gene>
<dbReference type="Proteomes" id="UP001174208">
    <property type="component" value="Unassembled WGS sequence"/>
</dbReference>
<dbReference type="InterPro" id="IPR010662">
    <property type="entry name" value="RBBP9/YdeN"/>
</dbReference>
<evidence type="ECO:0000313" key="1">
    <source>
        <dbReference type="EMBL" id="MDN4613604.1"/>
    </source>
</evidence>
<reference evidence="1" key="1">
    <citation type="submission" date="2023-06" db="EMBL/GenBank/DDBJ databases">
        <title>MT1 and MT2 Draft Genomes of Novel Species.</title>
        <authorList>
            <person name="Venkateswaran K."/>
        </authorList>
    </citation>
    <scope>NUCLEOTIDE SEQUENCE</scope>
    <source>
        <strain evidence="1">F6_8S_P_1B</strain>
    </source>
</reference>
<keyword evidence="1" id="KW-0378">Hydrolase</keyword>
<organism evidence="1 2">
    <name type="scientific">Leifsonia williamsii</name>
    <dbReference type="NCBI Taxonomy" id="3035919"/>
    <lineage>
        <taxon>Bacteria</taxon>
        <taxon>Bacillati</taxon>
        <taxon>Actinomycetota</taxon>
        <taxon>Actinomycetes</taxon>
        <taxon>Micrococcales</taxon>
        <taxon>Microbacteriaceae</taxon>
        <taxon>Leifsonia</taxon>
    </lineage>
</organism>
<dbReference type="Gene3D" id="3.40.50.1820">
    <property type="entry name" value="alpha/beta hydrolase"/>
    <property type="match status" value="1"/>
</dbReference>
<sequence>MRAFLLLHGWDNFRPAGHWQRELATALTGDGARVVYPQLPDASSPTVEAWREAAAAAFEEAAADGAPVTVICHSLGCLLWLGARPADEGAVERVLLVAPPSQDVVAGIAEIAPFAGLAVTRPAGEVAIVASDADPYCPEGAEAAYGAPLGIPVTTIPGGGHLDLAAGYGDWPSVLAWARDETTAIVPR</sequence>
<dbReference type="InterPro" id="IPR029058">
    <property type="entry name" value="AB_hydrolase_fold"/>
</dbReference>
<accession>A0ABT8KB77</accession>
<keyword evidence="2" id="KW-1185">Reference proteome</keyword>
<dbReference type="EMBL" id="JAROCF010000001">
    <property type="protein sequence ID" value="MDN4613604.1"/>
    <property type="molecule type" value="Genomic_DNA"/>
</dbReference>
<protein>
    <submittedName>
        <fullName evidence="1">Alpha/beta fold hydrolase</fullName>
    </submittedName>
</protein>
<dbReference type="GO" id="GO:0016787">
    <property type="term" value="F:hydrolase activity"/>
    <property type="evidence" value="ECO:0007669"/>
    <property type="project" value="UniProtKB-KW"/>
</dbReference>
<name>A0ABT8KB77_9MICO</name>
<dbReference type="SUPFAM" id="SSF53474">
    <property type="entry name" value="alpha/beta-Hydrolases"/>
    <property type="match status" value="1"/>
</dbReference>
<dbReference type="RefSeq" id="WP_301211834.1">
    <property type="nucleotide sequence ID" value="NZ_JAROCF010000001.1"/>
</dbReference>
<comment type="caution">
    <text evidence="1">The sequence shown here is derived from an EMBL/GenBank/DDBJ whole genome shotgun (WGS) entry which is preliminary data.</text>
</comment>
<evidence type="ECO:0000313" key="2">
    <source>
        <dbReference type="Proteomes" id="UP001174208"/>
    </source>
</evidence>
<dbReference type="Pfam" id="PF06821">
    <property type="entry name" value="Ser_hydrolase"/>
    <property type="match status" value="1"/>
</dbReference>